<keyword evidence="4" id="KW-0539">Nucleus</keyword>
<proteinExistence type="inferred from homology"/>
<evidence type="ECO:0000256" key="3">
    <source>
        <dbReference type="ARBA" id="ARBA00022705"/>
    </source>
</evidence>
<evidence type="ECO:0000256" key="4">
    <source>
        <dbReference type="ARBA" id="ARBA00023242"/>
    </source>
</evidence>
<dbReference type="PANTHER" id="PTHR10507">
    <property type="entry name" value="CDC45-RELATED PROTEIN"/>
    <property type="match status" value="1"/>
</dbReference>
<organism evidence="6 7">
    <name type="scientific">Helicostylum pulchrum</name>
    <dbReference type="NCBI Taxonomy" id="562976"/>
    <lineage>
        <taxon>Eukaryota</taxon>
        <taxon>Fungi</taxon>
        <taxon>Fungi incertae sedis</taxon>
        <taxon>Mucoromycota</taxon>
        <taxon>Mucoromycotina</taxon>
        <taxon>Mucoromycetes</taxon>
        <taxon>Mucorales</taxon>
        <taxon>Mucorineae</taxon>
        <taxon>Mucoraceae</taxon>
        <taxon>Helicostylum</taxon>
    </lineage>
</organism>
<reference evidence="6 7" key="1">
    <citation type="submission" date="2024-04" db="EMBL/GenBank/DDBJ databases">
        <title>genome sequences of Mucor flavus KT1a and Helicostylum pulchrum KT1b strains isolation_sourced from the surface of a dry-aged beef.</title>
        <authorList>
            <person name="Toyotome T."/>
            <person name="Hosono M."/>
            <person name="Torimaru M."/>
            <person name="Fukuda K."/>
            <person name="Mikami N."/>
        </authorList>
    </citation>
    <scope>NUCLEOTIDE SEQUENCE [LARGE SCALE GENOMIC DNA]</scope>
    <source>
        <strain evidence="6 7">KT1b</strain>
    </source>
</reference>
<evidence type="ECO:0000256" key="2">
    <source>
        <dbReference type="ARBA" id="ARBA00010727"/>
    </source>
</evidence>
<dbReference type="PANTHER" id="PTHR10507:SF0">
    <property type="entry name" value="CELL DIVISION CONTROL PROTEIN 45 HOMOLOG"/>
    <property type="match status" value="1"/>
</dbReference>
<sequence>MKIMINCGGLGNITQCFNLTPLTKVYIIDSHRPLNLDNMHPSNTQVCVFDDDSETEKIAEVMEAFDAIIVNIKLDATI</sequence>
<comment type="caution">
    <text evidence="6">The sequence shown here is derived from an EMBL/GenBank/DDBJ whole genome shotgun (WGS) entry which is preliminary data.</text>
</comment>
<keyword evidence="3" id="KW-0235">DNA replication</keyword>
<dbReference type="Proteomes" id="UP001476247">
    <property type="component" value="Unassembled WGS sequence"/>
</dbReference>
<gene>
    <name evidence="6" type="ORF">HPULCUR_006536</name>
</gene>
<name>A0ABP9Y268_9FUNG</name>
<accession>A0ABP9Y268</accession>
<dbReference type="EMBL" id="BAABUJ010000017">
    <property type="protein sequence ID" value="GAA5801094.1"/>
    <property type="molecule type" value="Genomic_DNA"/>
</dbReference>
<keyword evidence="7" id="KW-1185">Reference proteome</keyword>
<dbReference type="Pfam" id="PF02724">
    <property type="entry name" value="CDC45"/>
    <property type="match status" value="1"/>
</dbReference>
<comment type="similarity">
    <text evidence="2">Belongs to the CDC45 family.</text>
</comment>
<comment type="subcellular location">
    <subcellularLocation>
        <location evidence="1">Nucleus</location>
    </subcellularLocation>
</comment>
<evidence type="ECO:0000313" key="6">
    <source>
        <dbReference type="EMBL" id="GAA5801094.1"/>
    </source>
</evidence>
<protein>
    <submittedName>
        <fullName evidence="6">Uncharacterized protein</fullName>
    </submittedName>
</protein>
<keyword evidence="5" id="KW-0131">Cell cycle</keyword>
<dbReference type="InterPro" id="IPR003874">
    <property type="entry name" value="CDC45"/>
</dbReference>
<evidence type="ECO:0000313" key="7">
    <source>
        <dbReference type="Proteomes" id="UP001476247"/>
    </source>
</evidence>
<evidence type="ECO:0000256" key="5">
    <source>
        <dbReference type="ARBA" id="ARBA00023306"/>
    </source>
</evidence>
<evidence type="ECO:0000256" key="1">
    <source>
        <dbReference type="ARBA" id="ARBA00004123"/>
    </source>
</evidence>